<reference evidence="2 3" key="1">
    <citation type="submission" date="2021-01" db="EMBL/GenBank/DDBJ databases">
        <title>Whole genome shotgun sequence of Actinoplanes humidus NBRC 14915.</title>
        <authorList>
            <person name="Komaki H."/>
            <person name="Tamura T."/>
        </authorList>
    </citation>
    <scope>NUCLEOTIDE SEQUENCE [LARGE SCALE GENOMIC DNA]</scope>
    <source>
        <strain evidence="2 3">NBRC 14915</strain>
    </source>
</reference>
<dbReference type="RefSeq" id="WP_203841419.1">
    <property type="nucleotide sequence ID" value="NZ_BAAATV010000017.1"/>
</dbReference>
<gene>
    <name evidence="2" type="ORF">Ahu01nite_075150</name>
</gene>
<accession>A0ABQ4A1A6</accession>
<comment type="caution">
    <text evidence="2">The sequence shown here is derived from an EMBL/GenBank/DDBJ whole genome shotgun (WGS) entry which is preliminary data.</text>
</comment>
<evidence type="ECO:0000313" key="3">
    <source>
        <dbReference type="Proteomes" id="UP000603200"/>
    </source>
</evidence>
<dbReference type="EMBL" id="BOMN01000108">
    <property type="protein sequence ID" value="GIE24413.1"/>
    <property type="molecule type" value="Genomic_DNA"/>
</dbReference>
<feature type="region of interest" description="Disordered" evidence="1">
    <location>
        <begin position="322"/>
        <end position="341"/>
    </location>
</feature>
<organism evidence="2 3">
    <name type="scientific">Winogradskya humida</name>
    <dbReference type="NCBI Taxonomy" id="113566"/>
    <lineage>
        <taxon>Bacteria</taxon>
        <taxon>Bacillati</taxon>
        <taxon>Actinomycetota</taxon>
        <taxon>Actinomycetes</taxon>
        <taxon>Micromonosporales</taxon>
        <taxon>Micromonosporaceae</taxon>
        <taxon>Winogradskya</taxon>
    </lineage>
</organism>
<sequence length="341" mass="37852">MGLFRRAARARLASQVIKRLRRAGMGDARYHSASFTIRFTRPGDDQPSVLRLEEVRKGHVDRFVTGLVRAKGLPATWAEARPLLRPVLRGATTTADVLEPLCRPAFPFLAEFVVVDQPDTMTYVNATHGWGVTDEEIFAAARGNLSGAKLVGVAEEPVVVQFVDDGDSYWTSHLLLDGWLAALAGQVGGNPVAFAPERGLLLVTAEDSAHLPELFARAEMIYLASPRAISPAPYISGKDRKTQPYNQENNKVRIKRAEAVLAAKEYARQAQQITNAAELLITDDGRTRAVWPRNEPTLLPRADEIQYGETITVWENLEPRLTPQGLNPERWRAETWPPEES</sequence>
<keyword evidence="3" id="KW-1185">Reference proteome</keyword>
<evidence type="ECO:0000256" key="1">
    <source>
        <dbReference type="SAM" id="MobiDB-lite"/>
    </source>
</evidence>
<evidence type="ECO:0000313" key="2">
    <source>
        <dbReference type="EMBL" id="GIE24413.1"/>
    </source>
</evidence>
<dbReference type="Proteomes" id="UP000603200">
    <property type="component" value="Unassembled WGS sequence"/>
</dbReference>
<protein>
    <submittedName>
        <fullName evidence="2">Uncharacterized protein</fullName>
    </submittedName>
</protein>
<proteinExistence type="predicted"/>
<name>A0ABQ4A1A6_9ACTN</name>